<dbReference type="GO" id="GO:0003677">
    <property type="term" value="F:DNA binding"/>
    <property type="evidence" value="ECO:0007669"/>
    <property type="project" value="UniProtKB-KW"/>
</dbReference>
<dbReference type="OrthoDB" id="3177118at2"/>
<proteinExistence type="predicted"/>
<feature type="domain" description="Primosomal protein N' 3' DNA-binding" evidence="5">
    <location>
        <begin position="6"/>
        <end position="101"/>
    </location>
</feature>
<sequence length="592" mass="63408">MLIDSPLPQLDHLFDYRVPDGLIGQVQAGMRVRVPLRVARRIADGFVVETAATTEVPGGLSELEALVSAQPVLTAEVFALARAVADRSAGNASDVLRLAIPKRYVREEKAWLARETVPDFTRPDSPELTGYGDDAAIQPGSRIALSALTGLVEIGGEWIGEWAITLAQLAVRELAAGRSAILAAPDYRDIDQIMIALAHTARPEDVIRLDARQPPALRYRGFLGALDPRPRILVGNRSIVYAPAHHLGLIALWNDGDSLYGEQLAPYAHARDVALLRQEQSGAALVLLDHARSIAAERLVELGWLRAVAPTRPRTPNMVLTPEDPGSPRIPRGAWRAATEAITHGPVLVQVARPGNAALDALRSKGDPIAPDAGRTAHDLGRAFPGVKVLISDGERPRDRVPRDPALVIATRGAEPIADGGYAAVLLLDGERMMMRESARVAEDCLRWWSAAATLAAPGAPVHLVGVTGPIAVAMATWRQAEFVARELADRRQLRFPPSVRIATVTGPLALVERATADAESAGASVLNTLPAEDGTVRSILRFDYGHGHAVAGTLKAAVIAAASRSRPRARDGGDRRPPPTLRVRMDDPDAL</sequence>
<accession>A0A4S4FUR7</accession>
<feature type="compositionally biased region" description="Basic and acidic residues" evidence="4">
    <location>
        <begin position="569"/>
        <end position="592"/>
    </location>
</feature>
<evidence type="ECO:0000313" key="7">
    <source>
        <dbReference type="Proteomes" id="UP000309133"/>
    </source>
</evidence>
<dbReference type="GO" id="GO:0006270">
    <property type="term" value="P:DNA replication initiation"/>
    <property type="evidence" value="ECO:0007669"/>
    <property type="project" value="TreeGrafter"/>
</dbReference>
<dbReference type="Gene3D" id="3.40.1440.60">
    <property type="entry name" value="PriA, 3(prime) DNA-binding domain"/>
    <property type="match status" value="1"/>
</dbReference>
<dbReference type="PANTHER" id="PTHR30580:SF0">
    <property type="entry name" value="PRIMOSOMAL PROTEIN N"/>
    <property type="match status" value="1"/>
</dbReference>
<dbReference type="GO" id="GO:0006302">
    <property type="term" value="P:double-strand break repair"/>
    <property type="evidence" value="ECO:0007669"/>
    <property type="project" value="TreeGrafter"/>
</dbReference>
<dbReference type="GO" id="GO:0043138">
    <property type="term" value="F:3'-5' DNA helicase activity"/>
    <property type="evidence" value="ECO:0007669"/>
    <property type="project" value="TreeGrafter"/>
</dbReference>
<evidence type="ECO:0000256" key="3">
    <source>
        <dbReference type="ARBA" id="ARBA00023125"/>
    </source>
</evidence>
<gene>
    <name evidence="6" type="ORF">E6C64_01485</name>
</gene>
<keyword evidence="3" id="KW-0238">DNA-binding</keyword>
<dbReference type="GO" id="GO:0006310">
    <property type="term" value="P:DNA recombination"/>
    <property type="evidence" value="ECO:0007669"/>
    <property type="project" value="TreeGrafter"/>
</dbReference>
<dbReference type="InterPro" id="IPR042115">
    <property type="entry name" value="PriA_3primeBD_sf"/>
</dbReference>
<evidence type="ECO:0000313" key="6">
    <source>
        <dbReference type="EMBL" id="THG33585.1"/>
    </source>
</evidence>
<dbReference type="Gene3D" id="3.40.50.300">
    <property type="entry name" value="P-loop containing nucleotide triphosphate hydrolases"/>
    <property type="match status" value="1"/>
</dbReference>
<dbReference type="Pfam" id="PF17764">
    <property type="entry name" value="PriA_3primeBD"/>
    <property type="match status" value="1"/>
</dbReference>
<dbReference type="InterPro" id="IPR041222">
    <property type="entry name" value="PriA_3primeBD"/>
</dbReference>
<evidence type="ECO:0000256" key="1">
    <source>
        <dbReference type="ARBA" id="ARBA00022741"/>
    </source>
</evidence>
<evidence type="ECO:0000256" key="2">
    <source>
        <dbReference type="ARBA" id="ARBA00022840"/>
    </source>
</evidence>
<keyword evidence="7" id="KW-1185">Reference proteome</keyword>
<comment type="caution">
    <text evidence="6">The sequence shown here is derived from an EMBL/GenBank/DDBJ whole genome shotgun (WGS) entry which is preliminary data.</text>
</comment>
<dbReference type="InterPro" id="IPR027417">
    <property type="entry name" value="P-loop_NTPase"/>
</dbReference>
<organism evidence="6 7">
    <name type="scientific">Naasia lichenicola</name>
    <dbReference type="NCBI Taxonomy" id="2565933"/>
    <lineage>
        <taxon>Bacteria</taxon>
        <taxon>Bacillati</taxon>
        <taxon>Actinomycetota</taxon>
        <taxon>Actinomycetes</taxon>
        <taxon>Micrococcales</taxon>
        <taxon>Microbacteriaceae</taxon>
        <taxon>Naasia</taxon>
    </lineage>
</organism>
<feature type="region of interest" description="Disordered" evidence="4">
    <location>
        <begin position="563"/>
        <end position="592"/>
    </location>
</feature>
<dbReference type="GO" id="GO:0005524">
    <property type="term" value="F:ATP binding"/>
    <property type="evidence" value="ECO:0007669"/>
    <property type="project" value="UniProtKB-KW"/>
</dbReference>
<dbReference type="Proteomes" id="UP000309133">
    <property type="component" value="Unassembled WGS sequence"/>
</dbReference>
<reference evidence="6 7" key="1">
    <citation type="submission" date="2019-04" db="EMBL/GenBank/DDBJ databases">
        <authorList>
            <person name="Jiang L."/>
        </authorList>
    </citation>
    <scope>NUCLEOTIDE SEQUENCE [LARGE SCALE GENOMIC DNA]</scope>
    <source>
        <strain evidence="6 7">YIM 131853</strain>
    </source>
</reference>
<evidence type="ECO:0000259" key="5">
    <source>
        <dbReference type="Pfam" id="PF17764"/>
    </source>
</evidence>
<name>A0A4S4FUR7_9MICO</name>
<dbReference type="PANTHER" id="PTHR30580">
    <property type="entry name" value="PRIMOSOMAL PROTEIN N"/>
    <property type="match status" value="1"/>
</dbReference>
<evidence type="ECO:0000256" key="4">
    <source>
        <dbReference type="SAM" id="MobiDB-lite"/>
    </source>
</evidence>
<dbReference type="EMBL" id="SSSM01000001">
    <property type="protein sequence ID" value="THG33585.1"/>
    <property type="molecule type" value="Genomic_DNA"/>
</dbReference>
<keyword evidence="1" id="KW-0547">Nucleotide-binding</keyword>
<keyword evidence="2" id="KW-0067">ATP-binding</keyword>
<dbReference type="AlphaFoldDB" id="A0A4S4FUR7"/>
<protein>
    <submittedName>
        <fullName evidence="6">Primosomal protein N</fullName>
    </submittedName>
</protein>